<keyword evidence="5 9" id="KW-0560">Oxidoreductase</keyword>
<dbReference type="PROSITE" id="PS00490">
    <property type="entry name" value="MOLYBDOPTERIN_PROK_2"/>
    <property type="match status" value="1"/>
</dbReference>
<evidence type="ECO:0000256" key="6">
    <source>
        <dbReference type="ARBA" id="ARBA00023004"/>
    </source>
</evidence>
<accession>A0A1S8NHH9</accession>
<dbReference type="NCBIfam" id="TIGR02166">
    <property type="entry name" value="dmsA_ynfE"/>
    <property type="match status" value="1"/>
</dbReference>
<dbReference type="Gene3D" id="3.40.228.10">
    <property type="entry name" value="Dimethylsulfoxide Reductase, domain 2"/>
    <property type="match status" value="1"/>
</dbReference>
<feature type="domain" description="4Fe-4S Mo/W bis-MGD-type" evidence="8">
    <location>
        <begin position="197"/>
        <end position="255"/>
    </location>
</feature>
<dbReference type="InterPro" id="IPR006963">
    <property type="entry name" value="Mopterin_OxRdtase_4Fe-4S_dom"/>
</dbReference>
<comment type="caution">
    <text evidence="9">The sequence shown here is derived from an EMBL/GenBank/DDBJ whole genome shotgun (WGS) entry which is preliminary data.</text>
</comment>
<protein>
    <submittedName>
        <fullName evidence="9">Dimethyl sulfoxide reductase DmsA</fullName>
        <ecNumber evidence="9">1.8.5.3</ecNumber>
    </submittedName>
</protein>
<dbReference type="EMBL" id="LZYZ01000001">
    <property type="protein sequence ID" value="OOM15944.1"/>
    <property type="molecule type" value="Genomic_DNA"/>
</dbReference>
<dbReference type="Pfam" id="PF01568">
    <property type="entry name" value="Molydop_binding"/>
    <property type="match status" value="1"/>
</dbReference>
<evidence type="ECO:0000259" key="8">
    <source>
        <dbReference type="PROSITE" id="PS51669"/>
    </source>
</evidence>
<evidence type="ECO:0000256" key="3">
    <source>
        <dbReference type="ARBA" id="ARBA00022505"/>
    </source>
</evidence>
<dbReference type="InterPro" id="IPR006655">
    <property type="entry name" value="Mopterin_OxRdtase_prok_CS"/>
</dbReference>
<organism evidence="9 10">
    <name type="scientific">Clostridium saccharobutylicum</name>
    <dbReference type="NCBI Taxonomy" id="169679"/>
    <lineage>
        <taxon>Bacteria</taxon>
        <taxon>Bacillati</taxon>
        <taxon>Bacillota</taxon>
        <taxon>Clostridia</taxon>
        <taxon>Eubacteriales</taxon>
        <taxon>Clostridiaceae</taxon>
        <taxon>Clostridium</taxon>
    </lineage>
</organism>
<dbReference type="AlphaFoldDB" id="A0A1S8NHH9"/>
<dbReference type="InterPro" id="IPR009010">
    <property type="entry name" value="Asp_de-COase-like_dom_sf"/>
</dbReference>
<dbReference type="PANTHER" id="PTHR43742:SF3">
    <property type="entry name" value="DIMETHYL SULFOXIDE REDUCTASE DMSA"/>
    <property type="match status" value="1"/>
</dbReference>
<dbReference type="GO" id="GO:0030288">
    <property type="term" value="C:outer membrane-bounded periplasmic space"/>
    <property type="evidence" value="ECO:0007669"/>
    <property type="project" value="TreeGrafter"/>
</dbReference>
<dbReference type="Pfam" id="PF02613">
    <property type="entry name" value="Nitrate_red_del"/>
    <property type="match status" value="1"/>
</dbReference>
<sequence length="935" mass="105882">MLNLLESFYASCHMVVSFFYSYDCWKTECSKFGRECNLTKTEYEDCLKGTDANIFIPLWASACKNSGKILQNEVTLEVIKFYKKYGYEAIGMDGNPADYIGEQFRFLEYLSSLTLRNIDDYTEVIKQFIQAFTIDTAQSMIMAAAKYDCSPSFTGILQDMKTILQSGELELPLTSKDIMQFDSYSWEKQPEITIKEEKYICSAGINDCGGRCRINAFVQEGCILNLDTDNGADENPQIRSCVRGKGYKKTFLSTDRLRYPMKRTGERGSGKFERISWEEAIDIIASETKRIKEKYGAASRFVMNATGVTALMRPQNMIRNLFALDGGYLGFHNSYSNACAGYVMPTIYGENFNSNSIEDVLNTKLLILWGHNPSETIYGPHTNYYISQLHKKGVRVVVIDPRKSDSVIAYGDEWIGIRPSTDGALIDAMAYVILKEGLQDQKFMDTYCIGFDKEHMPEGVPAEENYRDYLFGKKDGVEKTPEWAELICGVPADTIERLAKEYALTKPACILPGLGIQRTGNGEQTYRGIAMLCCLTGNVGISGGSAGDNVCPPMHKMPSIPEIANPYPGTIPNFLWTKAIEHGTELKSVEDGLKGVEHLESNIKMIVNLAGNTLINQHSNINDTIRILKDTSKCEFIVTSDIFMTSSARYSDLVLPATSVFEGNNITMPWVGSGNYFLYNAKMMEPLFECKFEYDWLKEVARKLDLYEDFTYGHETVEEWLRDSYEEVRKLEEELPSYEKFKNRGGYQYKNNKIRIAFEEQIKDKIPFKTHSGKIEIFSKNLYDMNQHELIPGIPSYTPCVEGPADPLKNKYPLQLIGYHSKRRCHSIHDNNEWMEEVDPHGLWIHPEDAKVRGITNGMMIDVFNDRGRVRIPAKVTTRITKGIVALSEGAWYRPDKEGTDLRGCINVLTHTTPTPLAKANPQHTNLVEVAKSIV</sequence>
<dbReference type="InterPro" id="IPR006656">
    <property type="entry name" value="Mopterin_OxRdtase"/>
</dbReference>
<evidence type="ECO:0000256" key="4">
    <source>
        <dbReference type="ARBA" id="ARBA00022723"/>
    </source>
</evidence>
<dbReference type="Gene3D" id="3.40.50.12440">
    <property type="match status" value="1"/>
</dbReference>
<keyword evidence="4" id="KW-0479">Metal-binding</keyword>
<dbReference type="Gene3D" id="1.10.3480.10">
    <property type="entry name" value="TorD-like"/>
    <property type="match status" value="1"/>
</dbReference>
<dbReference type="Pfam" id="PF00384">
    <property type="entry name" value="Molybdopterin"/>
    <property type="match status" value="1"/>
</dbReference>
<evidence type="ECO:0000313" key="9">
    <source>
        <dbReference type="EMBL" id="OOM15944.1"/>
    </source>
</evidence>
<keyword evidence="6" id="KW-0408">Iron</keyword>
<dbReference type="InterPro" id="IPR006657">
    <property type="entry name" value="MoPterin_dinucl-bd_dom"/>
</dbReference>
<dbReference type="SUPFAM" id="SSF89155">
    <property type="entry name" value="TorD-like"/>
    <property type="match status" value="1"/>
</dbReference>
<keyword evidence="3" id="KW-0500">Molybdenum</keyword>
<evidence type="ECO:0000313" key="10">
    <source>
        <dbReference type="Proteomes" id="UP000191154"/>
    </source>
</evidence>
<dbReference type="PROSITE" id="PS51669">
    <property type="entry name" value="4FE4S_MOW_BIS_MGD"/>
    <property type="match status" value="1"/>
</dbReference>
<dbReference type="InterPro" id="IPR050612">
    <property type="entry name" value="Prok_Mopterin_Oxidored"/>
</dbReference>
<evidence type="ECO:0000256" key="2">
    <source>
        <dbReference type="ARBA" id="ARBA00010312"/>
    </source>
</evidence>
<dbReference type="InterPro" id="IPR036411">
    <property type="entry name" value="TorD-like_sf"/>
</dbReference>
<evidence type="ECO:0000256" key="1">
    <source>
        <dbReference type="ARBA" id="ARBA00001942"/>
    </source>
</evidence>
<evidence type="ECO:0000256" key="7">
    <source>
        <dbReference type="ARBA" id="ARBA00023014"/>
    </source>
</evidence>
<dbReference type="Gene3D" id="3.30.2070.10">
    <property type="entry name" value="Formate dehydrogenase/DMSO reductase"/>
    <property type="match status" value="1"/>
</dbReference>
<dbReference type="InterPro" id="IPR011888">
    <property type="entry name" value="Anaer_DMSO_reductase"/>
</dbReference>
<proteinExistence type="inferred from homology"/>
<reference evidence="9 10" key="1">
    <citation type="submission" date="2016-05" db="EMBL/GenBank/DDBJ databases">
        <title>Microbial solvent formation.</title>
        <authorList>
            <person name="Poehlein A."/>
            <person name="Montoya Solano J.D."/>
            <person name="Flitsch S."/>
            <person name="Krabben P."/>
            <person name="Duerre P."/>
            <person name="Daniel R."/>
        </authorList>
    </citation>
    <scope>NUCLEOTIDE SEQUENCE [LARGE SCALE GENOMIC DNA]</scope>
    <source>
        <strain evidence="9 10">L1-8</strain>
    </source>
</reference>
<dbReference type="PANTHER" id="PTHR43742">
    <property type="entry name" value="TRIMETHYLAMINE-N-OXIDE REDUCTASE"/>
    <property type="match status" value="1"/>
</dbReference>
<dbReference type="GO" id="GO:0030151">
    <property type="term" value="F:molybdenum ion binding"/>
    <property type="evidence" value="ECO:0007669"/>
    <property type="project" value="InterPro"/>
</dbReference>
<dbReference type="Proteomes" id="UP000191154">
    <property type="component" value="Unassembled WGS sequence"/>
</dbReference>
<dbReference type="SUPFAM" id="SSF50692">
    <property type="entry name" value="ADC-like"/>
    <property type="match status" value="1"/>
</dbReference>
<name>A0A1S8NHH9_CLOSA</name>
<dbReference type="SUPFAM" id="SSF53706">
    <property type="entry name" value="Formate dehydrogenase/DMSO reductase, domains 1-3"/>
    <property type="match status" value="1"/>
</dbReference>
<dbReference type="GO" id="GO:0051539">
    <property type="term" value="F:4 iron, 4 sulfur cluster binding"/>
    <property type="evidence" value="ECO:0007669"/>
    <property type="project" value="InterPro"/>
</dbReference>
<dbReference type="InterPro" id="IPR020945">
    <property type="entry name" value="DMSO/NO3_reduct_chaperone"/>
</dbReference>
<evidence type="ECO:0000256" key="5">
    <source>
        <dbReference type="ARBA" id="ARBA00023002"/>
    </source>
</evidence>
<dbReference type="EC" id="1.8.5.3" evidence="9"/>
<dbReference type="GO" id="GO:0043546">
    <property type="term" value="F:molybdopterin cofactor binding"/>
    <property type="evidence" value="ECO:0007669"/>
    <property type="project" value="InterPro"/>
</dbReference>
<comment type="similarity">
    <text evidence="2">Belongs to the prokaryotic molybdopterin-containing oxidoreductase family.</text>
</comment>
<dbReference type="Gene3D" id="3.40.50.740">
    <property type="match status" value="1"/>
</dbReference>
<dbReference type="Gene3D" id="2.40.40.20">
    <property type="match status" value="1"/>
</dbReference>
<comment type="cofactor">
    <cofactor evidence="1">
        <name>Mo-bis(molybdopterin guanine dinucleotide)</name>
        <dbReference type="ChEBI" id="CHEBI:60539"/>
    </cofactor>
</comment>
<dbReference type="GO" id="GO:0009389">
    <property type="term" value="F:dimethyl sulfoxide reductase activity"/>
    <property type="evidence" value="ECO:0007669"/>
    <property type="project" value="InterPro"/>
</dbReference>
<keyword evidence="7" id="KW-0411">Iron-sulfur</keyword>
<dbReference type="GO" id="GO:0009055">
    <property type="term" value="F:electron transfer activity"/>
    <property type="evidence" value="ECO:0007669"/>
    <property type="project" value="TreeGrafter"/>
</dbReference>
<dbReference type="GO" id="GO:0009061">
    <property type="term" value="P:anaerobic respiration"/>
    <property type="evidence" value="ECO:0007669"/>
    <property type="project" value="TreeGrafter"/>
</dbReference>
<dbReference type="RefSeq" id="WP_077863711.1">
    <property type="nucleotide sequence ID" value="NZ_LZYZ01000001.1"/>
</dbReference>
<gene>
    <name evidence="9" type="primary">dmsA_1</name>
    <name evidence="9" type="ORF">CLOSAC_02150</name>
</gene>